<evidence type="ECO:0000313" key="1">
    <source>
        <dbReference type="EMBL" id="KAL1132806.1"/>
    </source>
</evidence>
<dbReference type="EMBL" id="JBFDAA010000005">
    <property type="protein sequence ID" value="KAL1132806.1"/>
    <property type="molecule type" value="Genomic_DNA"/>
</dbReference>
<reference evidence="1 2" key="1">
    <citation type="submission" date="2024-07" db="EMBL/GenBank/DDBJ databases">
        <title>Chromosome-level genome assembly of the water stick insect Ranatra chinensis (Heteroptera: Nepidae).</title>
        <authorList>
            <person name="Liu X."/>
        </authorList>
    </citation>
    <scope>NUCLEOTIDE SEQUENCE [LARGE SCALE GENOMIC DNA]</scope>
    <source>
        <strain evidence="1">Cailab_2021Rc</strain>
        <tissue evidence="1">Muscle</tissue>
    </source>
</reference>
<dbReference type="Proteomes" id="UP001558652">
    <property type="component" value="Unassembled WGS sequence"/>
</dbReference>
<proteinExistence type="predicted"/>
<accession>A0ABD0YNH8</accession>
<keyword evidence="2" id="KW-1185">Reference proteome</keyword>
<evidence type="ECO:0000313" key="2">
    <source>
        <dbReference type="Proteomes" id="UP001558652"/>
    </source>
</evidence>
<dbReference type="AlphaFoldDB" id="A0ABD0YNH8"/>
<protein>
    <submittedName>
        <fullName evidence="1">Uncharacterized protein</fullName>
    </submittedName>
</protein>
<organism evidence="1 2">
    <name type="scientific">Ranatra chinensis</name>
    <dbReference type="NCBI Taxonomy" id="642074"/>
    <lineage>
        <taxon>Eukaryota</taxon>
        <taxon>Metazoa</taxon>
        <taxon>Ecdysozoa</taxon>
        <taxon>Arthropoda</taxon>
        <taxon>Hexapoda</taxon>
        <taxon>Insecta</taxon>
        <taxon>Pterygota</taxon>
        <taxon>Neoptera</taxon>
        <taxon>Paraneoptera</taxon>
        <taxon>Hemiptera</taxon>
        <taxon>Heteroptera</taxon>
        <taxon>Panheteroptera</taxon>
        <taxon>Nepomorpha</taxon>
        <taxon>Nepidae</taxon>
        <taxon>Ranatrinae</taxon>
        <taxon>Ranatra</taxon>
    </lineage>
</organism>
<gene>
    <name evidence="1" type="ORF">AAG570_010758</name>
</gene>
<comment type="caution">
    <text evidence="1">The sequence shown here is derived from an EMBL/GenBank/DDBJ whole genome shotgun (WGS) entry which is preliminary data.</text>
</comment>
<name>A0ABD0YNH8_9HEMI</name>
<sequence length="105" mass="11478">MMRMGSASQLGDIRRLSKGLRSSKKSILYSDYYEDEPKEHKTLSAQRSVSLGRVIDPRGVDGMGLALSTRVCGSAAVCRRFELVLWAVLRGSPKGIVPTNGKVSH</sequence>